<accession>A0AAW0DVC7</accession>
<name>A0AAW0DVC7_9AGAR</name>
<dbReference type="AlphaFoldDB" id="A0AAW0DVC7"/>
<dbReference type="Proteomes" id="UP001383192">
    <property type="component" value="Unassembled WGS sequence"/>
</dbReference>
<evidence type="ECO:0000313" key="3">
    <source>
        <dbReference type="EMBL" id="KAK7056874.1"/>
    </source>
</evidence>
<organism evidence="3 4">
    <name type="scientific">Paramarasmius palmivorus</name>
    <dbReference type="NCBI Taxonomy" id="297713"/>
    <lineage>
        <taxon>Eukaryota</taxon>
        <taxon>Fungi</taxon>
        <taxon>Dikarya</taxon>
        <taxon>Basidiomycota</taxon>
        <taxon>Agaricomycotina</taxon>
        <taxon>Agaricomycetes</taxon>
        <taxon>Agaricomycetidae</taxon>
        <taxon>Agaricales</taxon>
        <taxon>Marasmiineae</taxon>
        <taxon>Marasmiaceae</taxon>
        <taxon>Paramarasmius</taxon>
    </lineage>
</organism>
<feature type="chain" id="PRO_5043788154" description="Carbohydrate esterase family 16 protein" evidence="2">
    <location>
        <begin position="22"/>
        <end position="359"/>
    </location>
</feature>
<evidence type="ECO:0000256" key="2">
    <source>
        <dbReference type="SAM" id="SignalP"/>
    </source>
</evidence>
<dbReference type="SUPFAM" id="SSF52266">
    <property type="entry name" value="SGNH hydrolase"/>
    <property type="match status" value="1"/>
</dbReference>
<dbReference type="InterPro" id="IPR036514">
    <property type="entry name" value="SGNH_hydro_sf"/>
</dbReference>
<evidence type="ECO:0008006" key="5">
    <source>
        <dbReference type="Google" id="ProtNLM"/>
    </source>
</evidence>
<keyword evidence="1" id="KW-0378">Hydrolase</keyword>
<reference evidence="3 4" key="1">
    <citation type="submission" date="2024-01" db="EMBL/GenBank/DDBJ databases">
        <title>A draft genome for a cacao thread blight-causing isolate of Paramarasmius palmivorus.</title>
        <authorList>
            <person name="Baruah I.K."/>
            <person name="Bukari Y."/>
            <person name="Amoako-Attah I."/>
            <person name="Meinhardt L.W."/>
            <person name="Bailey B.A."/>
            <person name="Cohen S.P."/>
        </authorList>
    </citation>
    <scope>NUCLEOTIDE SEQUENCE [LARGE SCALE GENOMIC DNA]</scope>
    <source>
        <strain evidence="3 4">GH-12</strain>
    </source>
</reference>
<dbReference type="PANTHER" id="PTHR45648:SF85">
    <property type="entry name" value="A, PUTATIVE (AFU_ORTHOLOGUE AFUA_2G10760)-RELATED"/>
    <property type="match status" value="1"/>
</dbReference>
<proteinExistence type="predicted"/>
<comment type="caution">
    <text evidence="3">The sequence shown here is derived from an EMBL/GenBank/DDBJ whole genome shotgun (WGS) entry which is preliminary data.</text>
</comment>
<gene>
    <name evidence="3" type="ORF">VNI00_002591</name>
</gene>
<dbReference type="EMBL" id="JAYKXP010000006">
    <property type="protein sequence ID" value="KAK7056874.1"/>
    <property type="molecule type" value="Genomic_DNA"/>
</dbReference>
<dbReference type="CDD" id="cd01846">
    <property type="entry name" value="fatty_acyltransferase_like"/>
    <property type="match status" value="1"/>
</dbReference>
<evidence type="ECO:0000313" key="4">
    <source>
        <dbReference type="Proteomes" id="UP001383192"/>
    </source>
</evidence>
<protein>
    <recommendedName>
        <fullName evidence="5">Carbohydrate esterase family 16 protein</fullName>
    </recommendedName>
</protein>
<evidence type="ECO:0000256" key="1">
    <source>
        <dbReference type="ARBA" id="ARBA00022801"/>
    </source>
</evidence>
<dbReference type="InterPro" id="IPR001087">
    <property type="entry name" value="GDSL"/>
</dbReference>
<dbReference type="InterPro" id="IPR051058">
    <property type="entry name" value="GDSL_Est/Lipase"/>
</dbReference>
<keyword evidence="2" id="KW-0732">Signal</keyword>
<keyword evidence="4" id="KW-1185">Reference proteome</keyword>
<sequence>MHLLKRAFTILLPSFLPVVCAKGSEFSWDSVKYVYAFGDSYTFVQGVSGYPNYSFIGDALDPSFTPEELLSNEIVPKNVHFTPSTRANLLLTVAQTSSEGSNWLEFLTGCFEGLPSNCETQLWDFAFAGADIDVAILPRHHDFAIQLVEQVDQWIQYASDVIPHPPNETMTFWWIGINDTGDTMHNSSITDFAAFWETEMISYFNAVVCFVVPFSRNLKLTAFLKQRAYETGLKTHLFINVPPGDRAPSRVRNATEAALAKEHIKLYNVALANHTRAFASRNPDAVVMTFDANAWFNEVLDDPAAFGFTNVTGFCTCEDPSGYFWYNTGHPTEQVHRLLADAIKAQLKEANVPASVWRS</sequence>
<dbReference type="PANTHER" id="PTHR45648">
    <property type="entry name" value="GDSL LIPASE/ACYLHYDROLASE FAMILY PROTEIN (AFU_ORTHOLOGUE AFUA_4G14700)"/>
    <property type="match status" value="1"/>
</dbReference>
<dbReference type="Pfam" id="PF00657">
    <property type="entry name" value="Lipase_GDSL"/>
    <property type="match status" value="1"/>
</dbReference>
<dbReference type="Gene3D" id="3.40.50.1110">
    <property type="entry name" value="SGNH hydrolase"/>
    <property type="match status" value="1"/>
</dbReference>
<feature type="signal peptide" evidence="2">
    <location>
        <begin position="1"/>
        <end position="21"/>
    </location>
</feature>
<dbReference type="GO" id="GO:0016788">
    <property type="term" value="F:hydrolase activity, acting on ester bonds"/>
    <property type="evidence" value="ECO:0007669"/>
    <property type="project" value="InterPro"/>
</dbReference>